<dbReference type="Proteomes" id="UP000325466">
    <property type="component" value="Unassembled WGS sequence"/>
</dbReference>
<evidence type="ECO:0000256" key="1">
    <source>
        <dbReference type="SAM" id="MobiDB-lite"/>
    </source>
</evidence>
<feature type="region of interest" description="Disordered" evidence="1">
    <location>
        <begin position="1"/>
        <end position="26"/>
    </location>
</feature>
<gene>
    <name evidence="2" type="ORF">RAJCM14343_5244</name>
</gene>
<keyword evidence="3" id="KW-1185">Reference proteome</keyword>
<organism evidence="2 3">
    <name type="scientific">Rhodococcus aetherivorans</name>
    <dbReference type="NCBI Taxonomy" id="191292"/>
    <lineage>
        <taxon>Bacteria</taxon>
        <taxon>Bacillati</taxon>
        <taxon>Actinomycetota</taxon>
        <taxon>Actinomycetes</taxon>
        <taxon>Mycobacteriales</taxon>
        <taxon>Nocardiaceae</taxon>
        <taxon>Rhodococcus</taxon>
    </lineage>
</organism>
<accession>A0ABQ0YTJ5</accession>
<sequence length="41" mass="4565">MHRRSGIRPSPAGRARTFTGFPHTAHRSPEVTHVSCVITPR</sequence>
<comment type="caution">
    <text evidence="2">The sequence shown here is derived from an EMBL/GenBank/DDBJ whole genome shotgun (WGS) entry which is preliminary data.</text>
</comment>
<dbReference type="EMBL" id="BLAH01000143">
    <property type="protein sequence ID" value="GES39966.1"/>
    <property type="molecule type" value="Genomic_DNA"/>
</dbReference>
<evidence type="ECO:0000313" key="3">
    <source>
        <dbReference type="Proteomes" id="UP000325466"/>
    </source>
</evidence>
<proteinExistence type="predicted"/>
<reference evidence="2 3" key="1">
    <citation type="journal article" date="2018" name="Biodegradation">
        <title>1,4-Dioxane degradation characteristics of Rhodococcus aetherivorans JCM 14343.</title>
        <authorList>
            <person name="Inoue D."/>
            <person name="Tsunoda T."/>
            <person name="Yamamoto N."/>
            <person name="Ike M."/>
            <person name="Sei K."/>
        </authorList>
    </citation>
    <scope>NUCLEOTIDE SEQUENCE [LARGE SCALE GENOMIC DNA]</scope>
    <source>
        <strain evidence="2 3">JCM 14343</strain>
    </source>
</reference>
<evidence type="ECO:0000313" key="2">
    <source>
        <dbReference type="EMBL" id="GES39966.1"/>
    </source>
</evidence>
<protein>
    <submittedName>
        <fullName evidence="2">Uncharacterized protein</fullName>
    </submittedName>
</protein>
<name>A0ABQ0YTJ5_9NOCA</name>